<dbReference type="InterPro" id="IPR000727">
    <property type="entry name" value="T_SNARE_dom"/>
</dbReference>
<name>A0A8X6TD38_NEPPI</name>
<dbReference type="Proteomes" id="UP000887013">
    <property type="component" value="Unassembled WGS sequence"/>
</dbReference>
<feature type="transmembrane region" description="Helical" evidence="2">
    <location>
        <begin position="235"/>
        <end position="255"/>
    </location>
</feature>
<sequence>MERNQNESETPEEIPKLPFRRLRHPLSQLADTAIPLHVCMLNEQSKSIESLINENKPLLLHQQQLKACKTLQLLKADLYEIEQLNSQLEEKDQEQFDKVIRKPLKEAVEAISNFTVSHSDVLGPFLDIDCDASDQPGEFPKLVCDGLNNPEASDGLIYSTASDELTECSAKAYLTSSESKNWSFLRKEILEIHSLITYFTSLVFRQQESIDSIQSNIVQTHENVKIGTEYLKKASVLKAATFPLLGAVIGGVALGPIGALAGFKVLGSFACIAGGSALGYKAGVKLKEKREEVCDMELKALTYHSKTSSSSTPNLSTHLEKIEK</sequence>
<dbReference type="PROSITE" id="PS50192">
    <property type="entry name" value="T_SNARE"/>
    <property type="match status" value="1"/>
</dbReference>
<keyword evidence="2" id="KW-0812">Transmembrane</keyword>
<evidence type="ECO:0000313" key="4">
    <source>
        <dbReference type="EMBL" id="GFS94912.1"/>
    </source>
</evidence>
<dbReference type="Pfam" id="PF26585">
    <property type="entry name" value="STX17_N"/>
    <property type="match status" value="1"/>
</dbReference>
<dbReference type="GO" id="GO:0016192">
    <property type="term" value="P:vesicle-mediated transport"/>
    <property type="evidence" value="ECO:0007669"/>
    <property type="project" value="InterPro"/>
</dbReference>
<feature type="transmembrane region" description="Helical" evidence="2">
    <location>
        <begin position="261"/>
        <end position="280"/>
    </location>
</feature>
<feature type="compositionally biased region" description="Low complexity" evidence="1">
    <location>
        <begin position="305"/>
        <end position="317"/>
    </location>
</feature>
<keyword evidence="5" id="KW-1185">Reference proteome</keyword>
<dbReference type="SUPFAM" id="SSF47661">
    <property type="entry name" value="t-snare proteins"/>
    <property type="match status" value="1"/>
</dbReference>
<evidence type="ECO:0000313" key="5">
    <source>
        <dbReference type="Proteomes" id="UP000887013"/>
    </source>
</evidence>
<protein>
    <submittedName>
        <fullName evidence="4">Syntaxin-17</fullName>
    </submittedName>
</protein>
<comment type="caution">
    <text evidence="4">The sequence shown here is derived from an EMBL/GenBank/DDBJ whole genome shotgun (WGS) entry which is preliminary data.</text>
</comment>
<proteinExistence type="predicted"/>
<organism evidence="4 5">
    <name type="scientific">Nephila pilipes</name>
    <name type="common">Giant wood spider</name>
    <name type="synonym">Nephila maculata</name>
    <dbReference type="NCBI Taxonomy" id="299642"/>
    <lineage>
        <taxon>Eukaryota</taxon>
        <taxon>Metazoa</taxon>
        <taxon>Ecdysozoa</taxon>
        <taxon>Arthropoda</taxon>
        <taxon>Chelicerata</taxon>
        <taxon>Arachnida</taxon>
        <taxon>Araneae</taxon>
        <taxon>Araneomorphae</taxon>
        <taxon>Entelegynae</taxon>
        <taxon>Araneoidea</taxon>
        <taxon>Nephilidae</taxon>
        <taxon>Nephila</taxon>
    </lineage>
</organism>
<dbReference type="OrthoDB" id="10035606at2759"/>
<evidence type="ECO:0000256" key="1">
    <source>
        <dbReference type="SAM" id="MobiDB-lite"/>
    </source>
</evidence>
<dbReference type="Gene3D" id="1.20.5.110">
    <property type="match status" value="1"/>
</dbReference>
<feature type="region of interest" description="Disordered" evidence="1">
    <location>
        <begin position="305"/>
        <end position="324"/>
    </location>
</feature>
<evidence type="ECO:0000256" key="2">
    <source>
        <dbReference type="SAM" id="Phobius"/>
    </source>
</evidence>
<keyword evidence="2" id="KW-0472">Membrane</keyword>
<dbReference type="InterPro" id="IPR059001">
    <property type="entry name" value="STX17_N"/>
</dbReference>
<reference evidence="4" key="1">
    <citation type="submission" date="2020-08" db="EMBL/GenBank/DDBJ databases">
        <title>Multicomponent nature underlies the extraordinary mechanical properties of spider dragline silk.</title>
        <authorList>
            <person name="Kono N."/>
            <person name="Nakamura H."/>
            <person name="Mori M."/>
            <person name="Yoshida Y."/>
            <person name="Ohtoshi R."/>
            <person name="Malay A.D."/>
            <person name="Moran D.A.P."/>
            <person name="Tomita M."/>
            <person name="Numata K."/>
            <person name="Arakawa K."/>
        </authorList>
    </citation>
    <scope>NUCLEOTIDE SEQUENCE</scope>
</reference>
<evidence type="ECO:0000259" key="3">
    <source>
        <dbReference type="PROSITE" id="PS50192"/>
    </source>
</evidence>
<dbReference type="EMBL" id="BMAW01100428">
    <property type="protein sequence ID" value="GFS94912.1"/>
    <property type="molecule type" value="Genomic_DNA"/>
</dbReference>
<dbReference type="AlphaFoldDB" id="A0A8X6TD38"/>
<feature type="domain" description="T-SNARE coiled-coil homology" evidence="3">
    <location>
        <begin position="172"/>
        <end position="234"/>
    </location>
</feature>
<dbReference type="GO" id="GO:0016020">
    <property type="term" value="C:membrane"/>
    <property type="evidence" value="ECO:0007669"/>
    <property type="project" value="InterPro"/>
</dbReference>
<accession>A0A8X6TD38</accession>
<dbReference type="InterPro" id="IPR010989">
    <property type="entry name" value="SNARE"/>
</dbReference>
<gene>
    <name evidence="4" type="primary">STX17</name>
    <name evidence="4" type="ORF">NPIL_105141</name>
</gene>
<keyword evidence="2" id="KW-1133">Transmembrane helix</keyword>